<keyword evidence="3" id="KW-1185">Reference proteome</keyword>
<dbReference type="InterPro" id="IPR017853">
    <property type="entry name" value="GH"/>
</dbReference>
<dbReference type="PANTHER" id="PTHR21580:SF28">
    <property type="entry name" value="BOREALIN N-TERMINAL DOMAIN-CONTAINING PROTEIN-RELATED"/>
    <property type="match status" value="1"/>
</dbReference>
<dbReference type="InterPro" id="IPR051291">
    <property type="entry name" value="CIMAP"/>
</dbReference>
<reference evidence="2 3" key="1">
    <citation type="journal article" date="2014" name="Curr. Biol.">
        <title>The genome of the clonal raider ant Cerapachys biroi.</title>
        <authorList>
            <person name="Oxley P.R."/>
            <person name="Ji L."/>
            <person name="Fetter-Pruneda I."/>
            <person name="McKenzie S.K."/>
            <person name="Li C."/>
            <person name="Hu H."/>
            <person name="Zhang G."/>
            <person name="Kronauer D.J."/>
        </authorList>
    </citation>
    <scope>NUCLEOTIDE SEQUENCE [LARGE SCALE GENOMIC DNA]</scope>
</reference>
<gene>
    <name evidence="2" type="ORF">X777_15581</name>
</gene>
<dbReference type="OMA" id="NDPRHAL"/>
<sequence length="697" mass="79239">NGASRQTLSIPKDSHKFPGPGSYNIEALRKRIPERAVSLFVPYLFAIGGISIDYTDVRFKESIDKGSDPAKYTLPDDLFKETPRRIRSHPGTWRGPAGKLWLIRPPRPIMQTGLSVFPSSTRDFGGYGYDERGVLAKNPVIEQEPSDFYDVPRGETNFATLKYKGNFWSRMKGRDDERTSATPGPGCYEHETKKSPAQIHDERIREAKRAAAKQPRFLEALCRQKLRQNFPAPNYYDPRKSVFDKHKRISCKCDSYAAEPPPFNQTAKVCLALSFKRFEVKVWSDTPGPDAYDVAIRQICYGSILNAPFGACSARFKKPVRMADTPDPGDYHTDIGNLAFESAKRFKGKHKKMTDYLKFYVTSTSMSDITSFSEEYALTDERKITDEGKCAVYHAVFKSRVERFAKIRKDDDGPYPGAYEALSAFKANRDRCDFLCRRLAPPFGSRASRFPTIPKSLDFHVPGPSHYDLRGDISKNVKYGVICYAPRERNKEIKGPGPSHYHIHPYIASSVLKKSFNITLDKSEIVKPSCKIQKSSCHRRSKKTSRYFVVPRRTYQHCVSKSVPSQTSLTKILKFWVTIIETNEEASKWHNGWLTHPIFSKSGDYSKLMRPYFTDEEVRLVKGSADFFGINFYGEVDIRITASALGKLLERLNNDYMLPEVCITENGYVDIGQIVTNGEIVDVNGIIYLPQSTCRKL</sequence>
<dbReference type="EMBL" id="KK107847">
    <property type="protein sequence ID" value="EZA47454.1"/>
    <property type="molecule type" value="Genomic_DNA"/>
</dbReference>
<dbReference type="InterPro" id="IPR010736">
    <property type="entry name" value="SHIPPO-rpt"/>
</dbReference>
<feature type="region of interest" description="Disordered" evidence="1">
    <location>
        <begin position="173"/>
        <end position="198"/>
    </location>
</feature>
<organism evidence="2 3">
    <name type="scientific">Ooceraea biroi</name>
    <name type="common">Clonal raider ant</name>
    <name type="synonym">Cerapachys biroi</name>
    <dbReference type="NCBI Taxonomy" id="2015173"/>
    <lineage>
        <taxon>Eukaryota</taxon>
        <taxon>Metazoa</taxon>
        <taxon>Ecdysozoa</taxon>
        <taxon>Arthropoda</taxon>
        <taxon>Hexapoda</taxon>
        <taxon>Insecta</taxon>
        <taxon>Pterygota</taxon>
        <taxon>Neoptera</taxon>
        <taxon>Endopterygota</taxon>
        <taxon>Hymenoptera</taxon>
        <taxon>Apocrita</taxon>
        <taxon>Aculeata</taxon>
        <taxon>Formicoidea</taxon>
        <taxon>Formicidae</taxon>
        <taxon>Dorylinae</taxon>
        <taxon>Ooceraea</taxon>
    </lineage>
</organism>
<protein>
    <submittedName>
        <fullName evidence="2">Uncharacterized protein</fullName>
    </submittedName>
</protein>
<name>A0A026VX72_OOCBI</name>
<dbReference type="Gene3D" id="3.20.20.80">
    <property type="entry name" value="Glycosidases"/>
    <property type="match status" value="1"/>
</dbReference>
<evidence type="ECO:0000256" key="1">
    <source>
        <dbReference type="SAM" id="MobiDB-lite"/>
    </source>
</evidence>
<evidence type="ECO:0000313" key="3">
    <source>
        <dbReference type="Proteomes" id="UP000053097"/>
    </source>
</evidence>
<dbReference type="Pfam" id="PF07004">
    <property type="entry name" value="SHIPPO-rpt"/>
    <property type="match status" value="2"/>
</dbReference>
<dbReference type="SUPFAM" id="SSF51445">
    <property type="entry name" value="(Trans)glycosidases"/>
    <property type="match status" value="1"/>
</dbReference>
<proteinExistence type="predicted"/>
<feature type="compositionally biased region" description="Basic and acidic residues" evidence="1">
    <location>
        <begin position="188"/>
        <end position="198"/>
    </location>
</feature>
<evidence type="ECO:0000313" key="2">
    <source>
        <dbReference type="EMBL" id="EZA47454.1"/>
    </source>
</evidence>
<accession>A0A026VX72</accession>
<dbReference type="Proteomes" id="UP000053097">
    <property type="component" value="Unassembled WGS sequence"/>
</dbReference>
<dbReference type="STRING" id="2015173.A0A026VX72"/>
<feature type="non-terminal residue" evidence="2">
    <location>
        <position position="1"/>
    </location>
</feature>
<dbReference type="PANTHER" id="PTHR21580">
    <property type="entry name" value="SHIPPO-1-RELATED"/>
    <property type="match status" value="1"/>
</dbReference>
<dbReference type="AlphaFoldDB" id="A0A026VX72"/>
<dbReference type="OrthoDB" id="7656655at2759"/>